<dbReference type="PANTHER" id="PTHR19139:SF199">
    <property type="entry name" value="MIP17260P"/>
    <property type="match status" value="1"/>
</dbReference>
<dbReference type="Proteomes" id="UP000886520">
    <property type="component" value="Chromosome 23"/>
</dbReference>
<evidence type="ECO:0000256" key="1">
    <source>
        <dbReference type="ARBA" id="ARBA00004651"/>
    </source>
</evidence>
<protein>
    <recommendedName>
        <fullName evidence="13">Aquaporin</fullName>
    </recommendedName>
</protein>
<dbReference type="GO" id="GO:0005886">
    <property type="term" value="C:plasma membrane"/>
    <property type="evidence" value="ECO:0007669"/>
    <property type="project" value="UniProtKB-SubCell"/>
</dbReference>
<feature type="transmembrane region" description="Helical" evidence="10">
    <location>
        <begin position="162"/>
        <end position="185"/>
    </location>
</feature>
<feature type="compositionally biased region" description="Low complexity" evidence="9">
    <location>
        <begin position="44"/>
        <end position="59"/>
    </location>
</feature>
<feature type="region of interest" description="Disordered" evidence="9">
    <location>
        <begin position="34"/>
        <end position="82"/>
    </location>
</feature>
<evidence type="ECO:0000256" key="7">
    <source>
        <dbReference type="ARBA" id="ARBA00023136"/>
    </source>
</evidence>
<evidence type="ECO:0000256" key="10">
    <source>
        <dbReference type="SAM" id="Phobius"/>
    </source>
</evidence>
<keyword evidence="7 10" id="KW-0472">Membrane</keyword>
<comment type="subcellular location">
    <subcellularLocation>
        <location evidence="1">Cell membrane</location>
        <topology evidence="1">Multi-pass membrane protein</topology>
    </subcellularLocation>
</comment>
<dbReference type="PRINTS" id="PR00783">
    <property type="entry name" value="MINTRINSICP"/>
</dbReference>
<keyword evidence="5 8" id="KW-0812">Transmembrane</keyword>
<feature type="transmembrane region" description="Helical" evidence="10">
    <location>
        <begin position="352"/>
        <end position="372"/>
    </location>
</feature>
<sequence>MDAFHHPASRLGNIVNKSPNYVPLHLTDASDQEFFNSELQREGQQQAASPNPQQQQRGASGAGGGPNNKPVLPTLPASPPPMKVPPYVARAVGSQFVSSPPTERDAHMVELHGQPASSPASVQTMVEGAVKLVTMLNFMKVELGDRKTLRSKEQWQAAGAELIGTMLFVYLGCGSVVATGMLSLGMSPSRLVAIALAHGLAIACLAGATGAISGGHLNPAVTLAFVIAGKETLLRAGLYVGAQLLGAVIGAALLRDATPKLWVGALGSHDLSNGVHPSQAFLMEIMLTFVLIFVIFGVAVDRRGPGVIAPLPIGFAVLVDHLVGVPYTGASMNPARSFGPAVVSGAWSNNFWIYWFGPCFGATFASALYRYVFLEPITILPTTSSTSSSKQPTVASRS</sequence>
<evidence type="ECO:0000256" key="8">
    <source>
        <dbReference type="RuleBase" id="RU000477"/>
    </source>
</evidence>
<dbReference type="NCBIfam" id="TIGR00861">
    <property type="entry name" value="MIP"/>
    <property type="match status" value="1"/>
</dbReference>
<accession>A0A9D4U4X2</accession>
<dbReference type="OrthoDB" id="3222at2759"/>
<name>A0A9D4U4X2_ADICA</name>
<feature type="transmembrane region" description="Helical" evidence="10">
    <location>
        <begin position="233"/>
        <end position="254"/>
    </location>
</feature>
<evidence type="ECO:0000256" key="5">
    <source>
        <dbReference type="ARBA" id="ARBA00022692"/>
    </source>
</evidence>
<dbReference type="InterPro" id="IPR034294">
    <property type="entry name" value="Aquaporin_transptr"/>
</dbReference>
<dbReference type="Gene3D" id="1.20.1080.10">
    <property type="entry name" value="Glycerol uptake facilitator protein"/>
    <property type="match status" value="1"/>
</dbReference>
<dbReference type="Pfam" id="PF00230">
    <property type="entry name" value="MIP"/>
    <property type="match status" value="1"/>
</dbReference>
<dbReference type="EMBL" id="JABFUD020000023">
    <property type="protein sequence ID" value="KAI5061122.1"/>
    <property type="molecule type" value="Genomic_DNA"/>
</dbReference>
<evidence type="ECO:0000313" key="12">
    <source>
        <dbReference type="Proteomes" id="UP000886520"/>
    </source>
</evidence>
<keyword evidence="6 10" id="KW-1133">Transmembrane helix</keyword>
<evidence type="ECO:0000256" key="4">
    <source>
        <dbReference type="ARBA" id="ARBA00022475"/>
    </source>
</evidence>
<organism evidence="11 12">
    <name type="scientific">Adiantum capillus-veneris</name>
    <name type="common">Maidenhair fern</name>
    <dbReference type="NCBI Taxonomy" id="13818"/>
    <lineage>
        <taxon>Eukaryota</taxon>
        <taxon>Viridiplantae</taxon>
        <taxon>Streptophyta</taxon>
        <taxon>Embryophyta</taxon>
        <taxon>Tracheophyta</taxon>
        <taxon>Polypodiopsida</taxon>
        <taxon>Polypodiidae</taxon>
        <taxon>Polypodiales</taxon>
        <taxon>Pteridineae</taxon>
        <taxon>Pteridaceae</taxon>
        <taxon>Vittarioideae</taxon>
        <taxon>Adiantum</taxon>
    </lineage>
</organism>
<evidence type="ECO:0000256" key="9">
    <source>
        <dbReference type="SAM" id="MobiDB-lite"/>
    </source>
</evidence>
<dbReference type="GO" id="GO:0015250">
    <property type="term" value="F:water channel activity"/>
    <property type="evidence" value="ECO:0007669"/>
    <property type="project" value="TreeGrafter"/>
</dbReference>
<feature type="transmembrane region" description="Helical" evidence="10">
    <location>
        <begin position="280"/>
        <end position="300"/>
    </location>
</feature>
<comment type="similarity">
    <text evidence="2 8">Belongs to the MIP/aquaporin (TC 1.A.8) family.</text>
</comment>
<dbReference type="InterPro" id="IPR000425">
    <property type="entry name" value="MIP"/>
</dbReference>
<dbReference type="InterPro" id="IPR022357">
    <property type="entry name" value="MIP_CS"/>
</dbReference>
<keyword evidence="3 8" id="KW-0813">Transport</keyword>
<dbReference type="PROSITE" id="PS00221">
    <property type="entry name" value="MIP"/>
    <property type="match status" value="1"/>
</dbReference>
<evidence type="ECO:0000256" key="3">
    <source>
        <dbReference type="ARBA" id="ARBA00022448"/>
    </source>
</evidence>
<dbReference type="InterPro" id="IPR023271">
    <property type="entry name" value="Aquaporin-like"/>
</dbReference>
<dbReference type="CDD" id="cd00333">
    <property type="entry name" value="MIP"/>
    <property type="match status" value="1"/>
</dbReference>
<comment type="caution">
    <text evidence="11">The sequence shown here is derived from an EMBL/GenBank/DDBJ whole genome shotgun (WGS) entry which is preliminary data.</text>
</comment>
<feature type="transmembrane region" description="Helical" evidence="10">
    <location>
        <begin position="307"/>
        <end position="327"/>
    </location>
</feature>
<gene>
    <name evidence="11" type="ORF">GOP47_0023627</name>
</gene>
<evidence type="ECO:0008006" key="13">
    <source>
        <dbReference type="Google" id="ProtNLM"/>
    </source>
</evidence>
<dbReference type="AlphaFoldDB" id="A0A9D4U4X2"/>
<dbReference type="PANTHER" id="PTHR19139">
    <property type="entry name" value="AQUAPORIN TRANSPORTER"/>
    <property type="match status" value="1"/>
</dbReference>
<reference evidence="11" key="1">
    <citation type="submission" date="2021-01" db="EMBL/GenBank/DDBJ databases">
        <title>Adiantum capillus-veneris genome.</title>
        <authorList>
            <person name="Fang Y."/>
            <person name="Liao Q."/>
        </authorList>
    </citation>
    <scope>NUCLEOTIDE SEQUENCE</scope>
    <source>
        <strain evidence="11">H3</strain>
        <tissue evidence="11">Leaf</tissue>
    </source>
</reference>
<keyword evidence="12" id="KW-1185">Reference proteome</keyword>
<evidence type="ECO:0000313" key="11">
    <source>
        <dbReference type="EMBL" id="KAI5061122.1"/>
    </source>
</evidence>
<keyword evidence="4" id="KW-1003">Cell membrane</keyword>
<dbReference type="SUPFAM" id="SSF81338">
    <property type="entry name" value="Aquaporin-like"/>
    <property type="match status" value="1"/>
</dbReference>
<proteinExistence type="inferred from homology"/>
<evidence type="ECO:0000256" key="2">
    <source>
        <dbReference type="ARBA" id="ARBA00006175"/>
    </source>
</evidence>
<evidence type="ECO:0000256" key="6">
    <source>
        <dbReference type="ARBA" id="ARBA00022989"/>
    </source>
</evidence>
<feature type="transmembrane region" description="Helical" evidence="10">
    <location>
        <begin position="191"/>
        <end position="212"/>
    </location>
</feature>